<keyword evidence="3 7" id="KW-0479">Metal-binding</keyword>
<evidence type="ECO:0000256" key="8">
    <source>
        <dbReference type="SAM" id="MobiDB-lite"/>
    </source>
</evidence>
<keyword evidence="7" id="KW-0963">Cytoplasm</keyword>
<dbReference type="InterPro" id="IPR002036">
    <property type="entry name" value="YbeY"/>
</dbReference>
<dbReference type="GO" id="GO:0004521">
    <property type="term" value="F:RNA endonuclease activity"/>
    <property type="evidence" value="ECO:0007669"/>
    <property type="project" value="UniProtKB-UniRule"/>
</dbReference>
<proteinExistence type="inferred from homology"/>
<keyword evidence="7" id="KW-0698">rRNA processing</keyword>
<dbReference type="PANTHER" id="PTHR46986:SF1">
    <property type="entry name" value="ENDORIBONUCLEASE YBEY, CHLOROPLASTIC"/>
    <property type="match status" value="1"/>
</dbReference>
<dbReference type="Proteomes" id="UP000264310">
    <property type="component" value="Unassembled WGS sequence"/>
</dbReference>
<dbReference type="InterPro" id="IPR023091">
    <property type="entry name" value="MetalPrtase_cat_dom_sf_prd"/>
</dbReference>
<dbReference type="EMBL" id="QURL01000005">
    <property type="protein sequence ID" value="RFC62929.1"/>
    <property type="molecule type" value="Genomic_DNA"/>
</dbReference>
<feature type="compositionally biased region" description="Basic and acidic residues" evidence="8">
    <location>
        <begin position="189"/>
        <end position="215"/>
    </location>
</feature>
<comment type="subcellular location">
    <subcellularLocation>
        <location evidence="7">Cytoplasm</location>
    </subcellularLocation>
</comment>
<evidence type="ECO:0000256" key="5">
    <source>
        <dbReference type="ARBA" id="ARBA00022801"/>
    </source>
</evidence>
<dbReference type="Pfam" id="PF02130">
    <property type="entry name" value="YbeY"/>
    <property type="match status" value="1"/>
</dbReference>
<dbReference type="GO" id="GO:0008270">
    <property type="term" value="F:zinc ion binding"/>
    <property type="evidence" value="ECO:0007669"/>
    <property type="project" value="UniProtKB-UniRule"/>
</dbReference>
<feature type="region of interest" description="Disordered" evidence="8">
    <location>
        <begin position="185"/>
        <end position="215"/>
    </location>
</feature>
<keyword evidence="10" id="KW-1185">Reference proteome</keyword>
<comment type="similarity">
    <text evidence="1 7">Belongs to the endoribonuclease YbeY family.</text>
</comment>
<dbReference type="GO" id="GO:0006364">
    <property type="term" value="P:rRNA processing"/>
    <property type="evidence" value="ECO:0007669"/>
    <property type="project" value="UniProtKB-UniRule"/>
</dbReference>
<keyword evidence="6 7" id="KW-0862">Zinc</keyword>
<sequence length="215" mass="23413">MSGDEVRSGGSHETVAPSDGARGLEARSGLSLTLVLSVEDPRWEAAFGDPDEVVAATLDHAAKGIDVDRPVTSEISVTLTDDASVREINREWRNQDKPTNVLSFPMLDLEPGDSPGPLVGDLVLAYETCEVEAARDGKPFLNHARHLLVHGLLHCLGHDHMDDEEAEAMEALEIVILSGLDIPDPYAIADERPSRDNRTEGEDEPHRAGSDRRRI</sequence>
<evidence type="ECO:0000313" key="10">
    <source>
        <dbReference type="Proteomes" id="UP000264310"/>
    </source>
</evidence>
<comment type="cofactor">
    <cofactor evidence="7">
        <name>Zn(2+)</name>
        <dbReference type="ChEBI" id="CHEBI:29105"/>
    </cofactor>
    <text evidence="7">Binds 1 zinc ion.</text>
</comment>
<keyword evidence="4 7" id="KW-0255">Endonuclease</keyword>
<evidence type="ECO:0000256" key="1">
    <source>
        <dbReference type="ARBA" id="ARBA00010875"/>
    </source>
</evidence>
<dbReference type="RefSeq" id="WP_116683745.1">
    <property type="nucleotide sequence ID" value="NZ_QURL01000005.1"/>
</dbReference>
<protein>
    <recommendedName>
        <fullName evidence="7">Endoribonuclease YbeY</fullName>
        <ecNumber evidence="7">3.1.-.-</ecNumber>
    </recommendedName>
</protein>
<dbReference type="Gene3D" id="3.40.390.30">
    <property type="entry name" value="Metalloproteases ('zincins'), catalytic domain"/>
    <property type="match status" value="1"/>
</dbReference>
<keyword evidence="2 7" id="KW-0540">Nuclease</keyword>
<comment type="caution">
    <text evidence="9">The sequence shown here is derived from an EMBL/GenBank/DDBJ whole genome shotgun (WGS) entry which is preliminary data.</text>
</comment>
<evidence type="ECO:0000256" key="6">
    <source>
        <dbReference type="ARBA" id="ARBA00022833"/>
    </source>
</evidence>
<name>A0A371X140_9HYPH</name>
<dbReference type="HAMAP" id="MF_00009">
    <property type="entry name" value="Endoribonucl_YbeY"/>
    <property type="match status" value="1"/>
</dbReference>
<dbReference type="EC" id="3.1.-.-" evidence="7"/>
<feature type="binding site" evidence="7">
    <location>
        <position position="150"/>
    </location>
    <ligand>
        <name>Zn(2+)</name>
        <dbReference type="ChEBI" id="CHEBI:29105"/>
        <note>catalytic</note>
    </ligand>
</feature>
<dbReference type="GO" id="GO:0005737">
    <property type="term" value="C:cytoplasm"/>
    <property type="evidence" value="ECO:0007669"/>
    <property type="project" value="UniProtKB-SubCell"/>
</dbReference>
<evidence type="ECO:0000256" key="2">
    <source>
        <dbReference type="ARBA" id="ARBA00022722"/>
    </source>
</evidence>
<dbReference type="SUPFAM" id="SSF55486">
    <property type="entry name" value="Metalloproteases ('zincins'), catalytic domain"/>
    <property type="match status" value="1"/>
</dbReference>
<feature type="region of interest" description="Disordered" evidence="8">
    <location>
        <begin position="1"/>
        <end position="23"/>
    </location>
</feature>
<feature type="binding site" evidence="7">
    <location>
        <position position="160"/>
    </location>
    <ligand>
        <name>Zn(2+)</name>
        <dbReference type="ChEBI" id="CHEBI:29105"/>
        <note>catalytic</note>
    </ligand>
</feature>
<feature type="binding site" evidence="7">
    <location>
        <position position="154"/>
    </location>
    <ligand>
        <name>Zn(2+)</name>
        <dbReference type="ChEBI" id="CHEBI:29105"/>
        <note>catalytic</note>
    </ligand>
</feature>
<evidence type="ECO:0000256" key="4">
    <source>
        <dbReference type="ARBA" id="ARBA00022759"/>
    </source>
</evidence>
<evidence type="ECO:0000256" key="3">
    <source>
        <dbReference type="ARBA" id="ARBA00022723"/>
    </source>
</evidence>
<gene>
    <name evidence="7 9" type="primary">ybeY</name>
    <name evidence="9" type="ORF">DYI37_13320</name>
</gene>
<dbReference type="AlphaFoldDB" id="A0A371X140"/>
<comment type="function">
    <text evidence="7">Single strand-specific metallo-endoribonuclease involved in late-stage 70S ribosome quality control and in maturation of the 3' terminus of the 16S rRNA.</text>
</comment>
<dbReference type="OrthoDB" id="9807740at2"/>
<dbReference type="PANTHER" id="PTHR46986">
    <property type="entry name" value="ENDORIBONUCLEASE YBEY, CHLOROPLASTIC"/>
    <property type="match status" value="1"/>
</dbReference>
<keyword evidence="7" id="KW-0690">Ribosome biogenesis</keyword>
<dbReference type="GO" id="GO:0004222">
    <property type="term" value="F:metalloendopeptidase activity"/>
    <property type="evidence" value="ECO:0007669"/>
    <property type="project" value="InterPro"/>
</dbReference>
<reference evidence="9 10" key="1">
    <citation type="submission" date="2018-08" db="EMBL/GenBank/DDBJ databases">
        <title>Fulvimarina sp. 85, whole genome shotgun sequence.</title>
        <authorList>
            <person name="Tuo L."/>
        </authorList>
    </citation>
    <scope>NUCLEOTIDE SEQUENCE [LARGE SCALE GENOMIC DNA]</scope>
    <source>
        <strain evidence="9 10">85</strain>
    </source>
</reference>
<evidence type="ECO:0000313" key="9">
    <source>
        <dbReference type="EMBL" id="RFC62929.1"/>
    </source>
</evidence>
<organism evidence="9 10">
    <name type="scientific">Fulvimarina endophytica</name>
    <dbReference type="NCBI Taxonomy" id="2293836"/>
    <lineage>
        <taxon>Bacteria</taxon>
        <taxon>Pseudomonadati</taxon>
        <taxon>Pseudomonadota</taxon>
        <taxon>Alphaproteobacteria</taxon>
        <taxon>Hyphomicrobiales</taxon>
        <taxon>Aurantimonadaceae</taxon>
        <taxon>Fulvimarina</taxon>
    </lineage>
</organism>
<accession>A0A371X140</accession>
<evidence type="ECO:0000256" key="7">
    <source>
        <dbReference type="HAMAP-Rule" id="MF_00009"/>
    </source>
</evidence>
<dbReference type="NCBIfam" id="TIGR00043">
    <property type="entry name" value="rRNA maturation RNase YbeY"/>
    <property type="match status" value="1"/>
</dbReference>
<keyword evidence="5 7" id="KW-0378">Hydrolase</keyword>